<evidence type="ECO:0000313" key="1">
    <source>
        <dbReference type="EMBL" id="GBP23040.1"/>
    </source>
</evidence>
<organism evidence="1 2">
    <name type="scientific">Eumeta variegata</name>
    <name type="common">Bagworm moth</name>
    <name type="synonym">Eumeta japonica</name>
    <dbReference type="NCBI Taxonomy" id="151549"/>
    <lineage>
        <taxon>Eukaryota</taxon>
        <taxon>Metazoa</taxon>
        <taxon>Ecdysozoa</taxon>
        <taxon>Arthropoda</taxon>
        <taxon>Hexapoda</taxon>
        <taxon>Insecta</taxon>
        <taxon>Pterygota</taxon>
        <taxon>Neoptera</taxon>
        <taxon>Endopterygota</taxon>
        <taxon>Lepidoptera</taxon>
        <taxon>Glossata</taxon>
        <taxon>Ditrysia</taxon>
        <taxon>Tineoidea</taxon>
        <taxon>Psychidae</taxon>
        <taxon>Oiketicinae</taxon>
        <taxon>Eumeta</taxon>
    </lineage>
</organism>
<dbReference type="AlphaFoldDB" id="A0A4C1UAA4"/>
<dbReference type="Proteomes" id="UP000299102">
    <property type="component" value="Unassembled WGS sequence"/>
</dbReference>
<proteinExistence type="predicted"/>
<gene>
    <name evidence="1" type="ORF">EVAR_15714_1</name>
</gene>
<evidence type="ECO:0000313" key="2">
    <source>
        <dbReference type="Proteomes" id="UP000299102"/>
    </source>
</evidence>
<protein>
    <submittedName>
        <fullName evidence="1">Uncharacterized protein</fullName>
    </submittedName>
</protein>
<dbReference type="EMBL" id="BGZK01000146">
    <property type="protein sequence ID" value="GBP23040.1"/>
    <property type="molecule type" value="Genomic_DNA"/>
</dbReference>
<keyword evidence="2" id="KW-1185">Reference proteome</keyword>
<accession>A0A4C1UAA4</accession>
<sequence>MHSAAAARRLRGSLCDRKAASAVVTAGRSSGELTTRVESNRSLIEEDTSVTVMEIVIGSRSAMSRRAGFQVRGYGSTVGCNFTHEILFFVFSSN</sequence>
<name>A0A4C1UAA4_EUMVA</name>
<reference evidence="1 2" key="1">
    <citation type="journal article" date="2019" name="Commun. Biol.">
        <title>The bagworm genome reveals a unique fibroin gene that provides high tensile strength.</title>
        <authorList>
            <person name="Kono N."/>
            <person name="Nakamura H."/>
            <person name="Ohtoshi R."/>
            <person name="Tomita M."/>
            <person name="Numata K."/>
            <person name="Arakawa K."/>
        </authorList>
    </citation>
    <scope>NUCLEOTIDE SEQUENCE [LARGE SCALE GENOMIC DNA]</scope>
</reference>
<comment type="caution">
    <text evidence="1">The sequence shown here is derived from an EMBL/GenBank/DDBJ whole genome shotgun (WGS) entry which is preliminary data.</text>
</comment>